<dbReference type="KEGG" id="fki:FK004_16515"/>
<accession>A0A2S1LSU7</accession>
<keyword evidence="3" id="KW-1015">Disulfide bond</keyword>
<feature type="signal peptide" evidence="5">
    <location>
        <begin position="1"/>
        <end position="20"/>
    </location>
</feature>
<dbReference type="AlphaFoldDB" id="A0A2S1LSU7"/>
<dbReference type="Proteomes" id="UP000244677">
    <property type="component" value="Chromosome"/>
</dbReference>
<evidence type="ECO:0000256" key="1">
    <source>
        <dbReference type="ARBA" id="ARBA00004196"/>
    </source>
</evidence>
<dbReference type="InterPro" id="IPR013740">
    <property type="entry name" value="Redoxin"/>
</dbReference>
<evidence type="ECO:0000259" key="6">
    <source>
        <dbReference type="PROSITE" id="PS51352"/>
    </source>
</evidence>
<feature type="domain" description="Thioredoxin" evidence="6">
    <location>
        <begin position="23"/>
        <end position="166"/>
    </location>
</feature>
<dbReference type="InterPro" id="IPR036249">
    <property type="entry name" value="Thioredoxin-like_sf"/>
</dbReference>
<evidence type="ECO:0000256" key="2">
    <source>
        <dbReference type="ARBA" id="ARBA00022748"/>
    </source>
</evidence>
<keyword evidence="8" id="KW-1185">Reference proteome</keyword>
<comment type="subcellular location">
    <subcellularLocation>
        <location evidence="1">Cell envelope</location>
    </subcellularLocation>
</comment>
<dbReference type="GO" id="GO:0017004">
    <property type="term" value="P:cytochrome complex assembly"/>
    <property type="evidence" value="ECO:0007669"/>
    <property type="project" value="UniProtKB-KW"/>
</dbReference>
<reference evidence="7 8" key="1">
    <citation type="submission" date="2017-04" db="EMBL/GenBank/DDBJ databases">
        <title>Complete genome sequence of Flavobacterium kingsejong AJ004.</title>
        <authorList>
            <person name="Lee P.C."/>
        </authorList>
    </citation>
    <scope>NUCLEOTIDE SEQUENCE [LARGE SCALE GENOMIC DNA]</scope>
    <source>
        <strain evidence="7 8">AJ004</strain>
    </source>
</reference>
<feature type="chain" id="PRO_5015745007" evidence="5">
    <location>
        <begin position="21"/>
        <end position="166"/>
    </location>
</feature>
<keyword evidence="4" id="KW-0676">Redox-active center</keyword>
<gene>
    <name evidence="7" type="ORF">FK004_16515</name>
</gene>
<keyword evidence="2" id="KW-0201">Cytochrome c-type biogenesis</keyword>
<evidence type="ECO:0000256" key="3">
    <source>
        <dbReference type="ARBA" id="ARBA00023157"/>
    </source>
</evidence>
<dbReference type="PANTHER" id="PTHR42852:SF6">
    <property type="entry name" value="THIOL:DISULFIDE INTERCHANGE PROTEIN DSBE"/>
    <property type="match status" value="1"/>
</dbReference>
<dbReference type="OrthoDB" id="1098640at2"/>
<protein>
    <submittedName>
        <fullName evidence="7">Alkyl hydroperoxide reductase</fullName>
    </submittedName>
</protein>
<dbReference type="EMBL" id="CP020919">
    <property type="protein sequence ID" value="AWG26716.1"/>
    <property type="molecule type" value="Genomic_DNA"/>
</dbReference>
<dbReference type="InterPro" id="IPR013766">
    <property type="entry name" value="Thioredoxin_domain"/>
</dbReference>
<evidence type="ECO:0000256" key="5">
    <source>
        <dbReference type="SAM" id="SignalP"/>
    </source>
</evidence>
<keyword evidence="5" id="KW-0732">Signal</keyword>
<dbReference type="CDD" id="cd02966">
    <property type="entry name" value="TlpA_like_family"/>
    <property type="match status" value="1"/>
</dbReference>
<organism evidence="7 8">
    <name type="scientific">Flavobacterium kingsejongi</name>
    <dbReference type="NCBI Taxonomy" id="1678728"/>
    <lineage>
        <taxon>Bacteria</taxon>
        <taxon>Pseudomonadati</taxon>
        <taxon>Bacteroidota</taxon>
        <taxon>Flavobacteriia</taxon>
        <taxon>Flavobacteriales</taxon>
        <taxon>Flavobacteriaceae</taxon>
        <taxon>Flavobacterium</taxon>
    </lineage>
</organism>
<evidence type="ECO:0000313" key="8">
    <source>
        <dbReference type="Proteomes" id="UP000244677"/>
    </source>
</evidence>
<dbReference type="InterPro" id="IPR050553">
    <property type="entry name" value="Thioredoxin_ResA/DsbE_sf"/>
</dbReference>
<name>A0A2S1LSU7_9FLAO</name>
<dbReference type="RefSeq" id="WP_108738218.1">
    <property type="nucleotide sequence ID" value="NZ_CP020919.1"/>
</dbReference>
<dbReference type="GO" id="GO:0016491">
    <property type="term" value="F:oxidoreductase activity"/>
    <property type="evidence" value="ECO:0007669"/>
    <property type="project" value="InterPro"/>
</dbReference>
<dbReference type="PANTHER" id="PTHR42852">
    <property type="entry name" value="THIOL:DISULFIDE INTERCHANGE PROTEIN DSBE"/>
    <property type="match status" value="1"/>
</dbReference>
<proteinExistence type="predicted"/>
<dbReference type="Pfam" id="PF08534">
    <property type="entry name" value="Redoxin"/>
    <property type="match status" value="1"/>
</dbReference>
<dbReference type="PROSITE" id="PS51352">
    <property type="entry name" value="THIOREDOXIN_2"/>
    <property type="match status" value="1"/>
</dbReference>
<dbReference type="Gene3D" id="3.40.30.10">
    <property type="entry name" value="Glutaredoxin"/>
    <property type="match status" value="1"/>
</dbReference>
<sequence length="166" mass="18991">MKKLLLLPILLLAFIATSHAQETTFETAGLENKMIALDGKEIAFKDILQKHKGKTIVIDVWASWCPDCIKGMPKVKELQEEFQKNTVYLFLSMDKNADAWKKGIEKYEVKGEHYLVTDGMKGIFGKSIKLDWIPRYMIVDKKGKIVLYKAIVADDEKLITTLKNLK</sequence>
<dbReference type="GO" id="GO:0030313">
    <property type="term" value="C:cell envelope"/>
    <property type="evidence" value="ECO:0007669"/>
    <property type="project" value="UniProtKB-SubCell"/>
</dbReference>
<dbReference type="SUPFAM" id="SSF52833">
    <property type="entry name" value="Thioredoxin-like"/>
    <property type="match status" value="1"/>
</dbReference>
<evidence type="ECO:0000256" key="4">
    <source>
        <dbReference type="ARBA" id="ARBA00023284"/>
    </source>
</evidence>
<evidence type="ECO:0000313" key="7">
    <source>
        <dbReference type="EMBL" id="AWG26716.1"/>
    </source>
</evidence>